<evidence type="ECO:0000256" key="3">
    <source>
        <dbReference type="ARBA" id="ARBA00022692"/>
    </source>
</evidence>
<evidence type="ECO:0000256" key="8">
    <source>
        <dbReference type="SAM" id="MobiDB-lite"/>
    </source>
</evidence>
<comment type="function">
    <text evidence="7">Functional component of endoplasmic reticulum-associated degradation (ERAD) for misfolded lumenal proteins. May act by forming a channel that allows the retrotranslocation of misfolded proteins into the cytosol where they are ubiquitinated and degraded by the proteasome.</text>
</comment>
<keyword evidence="4 7" id="KW-0256">Endoplasmic reticulum</keyword>
<keyword evidence="3 7" id="KW-0812">Transmembrane</keyword>
<dbReference type="PANTHER" id="PTHR11009">
    <property type="entry name" value="DER1-LIKE PROTEIN, DERLIN"/>
    <property type="match status" value="1"/>
</dbReference>
<gene>
    <name evidence="10" type="primary">DERL3</name>
</gene>
<keyword evidence="5 7" id="KW-1133">Transmembrane helix</keyword>
<comment type="similarity">
    <text evidence="2 7">Belongs to the derlin family.</text>
</comment>
<keyword evidence="6 7" id="KW-0472">Membrane</keyword>
<comment type="subcellular location">
    <subcellularLocation>
        <location evidence="1 7">Endoplasmic reticulum membrane</location>
        <topology evidence="1 7">Multi-pass membrane protein</topology>
    </subcellularLocation>
</comment>
<comment type="caution">
    <text evidence="7">Lacks conserved residue(s) required for the propagation of feature annotation.</text>
</comment>
<feature type="region of interest" description="Disordered" evidence="8">
    <location>
        <begin position="204"/>
        <end position="229"/>
    </location>
</feature>
<reference evidence="10" key="1">
    <citation type="submission" date="2025-08" db="UniProtKB">
        <authorList>
            <consortium name="RefSeq"/>
        </authorList>
    </citation>
    <scope>IDENTIFICATION</scope>
    <source>
        <tissue evidence="10">Blood</tissue>
    </source>
</reference>
<keyword evidence="9" id="KW-1185">Reference proteome</keyword>
<dbReference type="Proteomes" id="UP001652662">
    <property type="component" value="Chromosome 7"/>
</dbReference>
<evidence type="ECO:0000256" key="2">
    <source>
        <dbReference type="ARBA" id="ARBA00008917"/>
    </source>
</evidence>
<name>A0ABM4Q3V0_EQUPR</name>
<dbReference type="GeneID" id="103563717"/>
<dbReference type="RefSeq" id="XP_070484121.1">
    <property type="nucleotide sequence ID" value="XM_070628020.1"/>
</dbReference>
<evidence type="ECO:0000256" key="4">
    <source>
        <dbReference type="ARBA" id="ARBA00022824"/>
    </source>
</evidence>
<accession>A0ABM4Q3V0</accession>
<evidence type="ECO:0000256" key="5">
    <source>
        <dbReference type="ARBA" id="ARBA00022989"/>
    </source>
</evidence>
<sequence>MVARGSSLSVLPSLSRRHQVLTGHTFSRCSTTATTTAARAESARRQTSHAAWEGSTGCRGLTAECLQLLAVTRACTAACVLTTPAVQPELLGPFQPYCNPHLVSGSSTWGGAARPAYRPPLAGLGLVTNLPFFWPLGFGFFNMLFCFRDCRTLEDGFFRAHKTDFVFLFLFGGVLMTVSFRALHCQARRLWVLPCCPGARPERPGQGAQSWGEAERQSRDPVAPTGRARWMGKGNKWEDCRGWEVRGTLGSTEACTRGGPPSTLTLARLLGLLGSLFFLPGQALTAMLRDVWSRCSPRVRVGFFGLLTFWRHSCPGLSLLLGNPILMDLLGTTSGHIYYFLEDVFPNKPEGKRLLQTPSFLSVGVTSLPLHSLRQLPAPWRTWAGLSQLAPPHRKLLPP</sequence>
<proteinExistence type="inferred from homology"/>
<evidence type="ECO:0000313" key="9">
    <source>
        <dbReference type="Proteomes" id="UP001652662"/>
    </source>
</evidence>
<dbReference type="InterPro" id="IPR007599">
    <property type="entry name" value="DER1"/>
</dbReference>
<evidence type="ECO:0000256" key="6">
    <source>
        <dbReference type="ARBA" id="ARBA00023136"/>
    </source>
</evidence>
<protein>
    <recommendedName>
        <fullName evidence="7">Derlin</fullName>
    </recommendedName>
</protein>
<evidence type="ECO:0000256" key="1">
    <source>
        <dbReference type="ARBA" id="ARBA00004477"/>
    </source>
</evidence>
<organism evidence="9 10">
    <name type="scientific">Equus przewalskii</name>
    <name type="common">Przewalski's horse</name>
    <name type="synonym">Equus caballus przewalskii</name>
    <dbReference type="NCBI Taxonomy" id="9798"/>
    <lineage>
        <taxon>Eukaryota</taxon>
        <taxon>Metazoa</taxon>
        <taxon>Chordata</taxon>
        <taxon>Craniata</taxon>
        <taxon>Vertebrata</taxon>
        <taxon>Euteleostomi</taxon>
        <taxon>Mammalia</taxon>
        <taxon>Eutheria</taxon>
        <taxon>Laurasiatheria</taxon>
        <taxon>Perissodactyla</taxon>
        <taxon>Equidae</taxon>
        <taxon>Equus</taxon>
    </lineage>
</organism>
<evidence type="ECO:0000256" key="7">
    <source>
        <dbReference type="RuleBase" id="RU363059"/>
    </source>
</evidence>
<feature type="transmembrane region" description="Helical" evidence="7">
    <location>
        <begin position="165"/>
        <end position="183"/>
    </location>
</feature>
<feature type="transmembrane region" description="Helical" evidence="7">
    <location>
        <begin position="121"/>
        <end position="145"/>
    </location>
</feature>
<dbReference type="Pfam" id="PF04511">
    <property type="entry name" value="DER1"/>
    <property type="match status" value="2"/>
</dbReference>
<evidence type="ECO:0000313" key="10">
    <source>
        <dbReference type="RefSeq" id="XP_070484121.1"/>
    </source>
</evidence>